<proteinExistence type="predicted"/>
<reference evidence="2 3" key="1">
    <citation type="journal article" date="2019" name="Sci. Rep.">
        <title>Orb-weaving spider Araneus ventricosus genome elucidates the spidroin gene catalogue.</title>
        <authorList>
            <person name="Kono N."/>
            <person name="Nakamura H."/>
            <person name="Ohtoshi R."/>
            <person name="Moran D.A.P."/>
            <person name="Shinohara A."/>
            <person name="Yoshida Y."/>
            <person name="Fujiwara M."/>
            <person name="Mori M."/>
            <person name="Tomita M."/>
            <person name="Arakawa K."/>
        </authorList>
    </citation>
    <scope>NUCLEOTIDE SEQUENCE [LARGE SCALE GENOMIC DNA]</scope>
</reference>
<dbReference type="Proteomes" id="UP000499080">
    <property type="component" value="Unassembled WGS sequence"/>
</dbReference>
<evidence type="ECO:0000313" key="3">
    <source>
        <dbReference type="Proteomes" id="UP000499080"/>
    </source>
</evidence>
<evidence type="ECO:0000313" key="2">
    <source>
        <dbReference type="EMBL" id="GBM32221.1"/>
    </source>
</evidence>
<dbReference type="AlphaFoldDB" id="A0A4Y2ETM8"/>
<organism evidence="2 3">
    <name type="scientific">Araneus ventricosus</name>
    <name type="common">Orbweaver spider</name>
    <name type="synonym">Epeira ventricosa</name>
    <dbReference type="NCBI Taxonomy" id="182803"/>
    <lineage>
        <taxon>Eukaryota</taxon>
        <taxon>Metazoa</taxon>
        <taxon>Ecdysozoa</taxon>
        <taxon>Arthropoda</taxon>
        <taxon>Chelicerata</taxon>
        <taxon>Arachnida</taxon>
        <taxon>Araneae</taxon>
        <taxon>Araneomorphae</taxon>
        <taxon>Entelegynae</taxon>
        <taxon>Araneoidea</taxon>
        <taxon>Araneidae</taxon>
        <taxon>Araneus</taxon>
    </lineage>
</organism>
<feature type="region of interest" description="Disordered" evidence="1">
    <location>
        <begin position="39"/>
        <end position="58"/>
    </location>
</feature>
<keyword evidence="3" id="KW-1185">Reference proteome</keyword>
<gene>
    <name evidence="2" type="ORF">AVEN_131610_1</name>
</gene>
<evidence type="ECO:0000256" key="1">
    <source>
        <dbReference type="SAM" id="MobiDB-lite"/>
    </source>
</evidence>
<accession>A0A4Y2ETM8</accession>
<protein>
    <submittedName>
        <fullName evidence="2">Uncharacterized protein</fullName>
    </submittedName>
</protein>
<sequence length="120" mass="14019">MTRTKPDLSTRNFLTTPAGRRLSHDVRFNVHQDHIHGGSGFELETSSPEAGGHQTTSARAKRIKLNDNKSETYQWECSLLHFLVNFHIIVRFVLSFVVCEENRMRIWNMFPLTYRVQNMI</sequence>
<comment type="caution">
    <text evidence="2">The sequence shown here is derived from an EMBL/GenBank/DDBJ whole genome shotgun (WGS) entry which is preliminary data.</text>
</comment>
<name>A0A4Y2ETM8_ARAVE</name>
<dbReference type="EMBL" id="BGPR01000701">
    <property type="protein sequence ID" value="GBM32221.1"/>
    <property type="molecule type" value="Genomic_DNA"/>
</dbReference>
<feature type="compositionally biased region" description="Polar residues" evidence="1">
    <location>
        <begin position="44"/>
        <end position="58"/>
    </location>
</feature>